<feature type="compositionally biased region" description="Basic and acidic residues" evidence="1">
    <location>
        <begin position="600"/>
        <end position="611"/>
    </location>
</feature>
<dbReference type="AlphaFoldDB" id="A0A812SW12"/>
<dbReference type="OrthoDB" id="417100at2759"/>
<name>A0A812SW12_9DINO</name>
<evidence type="ECO:0000313" key="3">
    <source>
        <dbReference type="Proteomes" id="UP000604046"/>
    </source>
</evidence>
<feature type="compositionally biased region" description="Polar residues" evidence="1">
    <location>
        <begin position="653"/>
        <end position="663"/>
    </location>
</feature>
<organism evidence="2 3">
    <name type="scientific">Symbiodinium natans</name>
    <dbReference type="NCBI Taxonomy" id="878477"/>
    <lineage>
        <taxon>Eukaryota</taxon>
        <taxon>Sar</taxon>
        <taxon>Alveolata</taxon>
        <taxon>Dinophyceae</taxon>
        <taxon>Suessiales</taxon>
        <taxon>Symbiodiniaceae</taxon>
        <taxon>Symbiodinium</taxon>
    </lineage>
</organism>
<evidence type="ECO:0000256" key="1">
    <source>
        <dbReference type="SAM" id="MobiDB-lite"/>
    </source>
</evidence>
<sequence length="682" mass="76877">MILCFHCSFLFQQLVIVPLLVALIPWEMIRNGADISLQDALDATNSLVLRSLKKPNIVDEPAGLVAPVHLPIETFTDKTSKLKHAFDVVGEIDFGHELKEKVRHCVRTNTLHLLPEPFGFKKLPDITVELQLAVVPTRNPNKFFLVKHFITEQQVKASYLRDLCFGTPNIVSWGGSAKNLRKALHYMFEKMGGYQVVRYSLQASAVASESKNVFFHSLSEEDIDAGFDFIEREGPRTHHCNTQLRWICKQLSQEDSPISQWPERLIKEALRNLMSDGVLALPVTDYPLTLVDVNPVILNILEKIFPLFNDKAVGMHGLPNVGKTPLARIIAMAMSRYWVERLKSKYKPAYRESSEFDFFRGEQGRKERPDIFDDGTLPEQPMRKLKGFCDVGNTVLTKERWGAAKFPQGQLRIYISNDIEMTAEPLSRSSGNTISHKELLAMLEPSWMKGTGLPDILAVLKRTCILIITSKYFYCRPATDKEVSVPRIPLDESAPLLRESSGPKYMQYRRGDRFPPDESHLAWERAWMHSVMDNNSMNMPETPYEIRGGGLFGDAPDANRLQLVVPAIVKKEPRAFPRSLSLGPNTIVDLDNTPPKKKVKSESLLDVKSEPKTSSPLPCQYELIDLVSDDEKPMSPSSPCTDLPAHPAEPTGYSPTAAWSQYPENPEFSGLDDGDEMDVAED</sequence>
<dbReference type="Proteomes" id="UP000604046">
    <property type="component" value="Unassembled WGS sequence"/>
</dbReference>
<keyword evidence="3" id="KW-1185">Reference proteome</keyword>
<comment type="caution">
    <text evidence="2">The sequence shown here is derived from an EMBL/GenBank/DDBJ whole genome shotgun (WGS) entry which is preliminary data.</text>
</comment>
<proteinExistence type="predicted"/>
<reference evidence="2" key="1">
    <citation type="submission" date="2021-02" db="EMBL/GenBank/DDBJ databases">
        <authorList>
            <person name="Dougan E. K."/>
            <person name="Rhodes N."/>
            <person name="Thang M."/>
            <person name="Chan C."/>
        </authorList>
    </citation>
    <scope>NUCLEOTIDE SEQUENCE</scope>
</reference>
<protein>
    <submittedName>
        <fullName evidence="2">Uncharacterized protein</fullName>
    </submittedName>
</protein>
<gene>
    <name evidence="2" type="ORF">SNAT2548_LOCUS27968</name>
</gene>
<evidence type="ECO:0000313" key="2">
    <source>
        <dbReference type="EMBL" id="CAE7499384.1"/>
    </source>
</evidence>
<feature type="region of interest" description="Disordered" evidence="1">
    <location>
        <begin position="587"/>
        <end position="682"/>
    </location>
</feature>
<accession>A0A812SW12</accession>
<dbReference type="EMBL" id="CAJNDS010002498">
    <property type="protein sequence ID" value="CAE7499384.1"/>
    <property type="molecule type" value="Genomic_DNA"/>
</dbReference>
<feature type="compositionally biased region" description="Acidic residues" evidence="1">
    <location>
        <begin position="670"/>
        <end position="682"/>
    </location>
</feature>